<dbReference type="PANTHER" id="PTHR39555:SF1">
    <property type="entry name" value="TYPE IV PILUS INNER MEMBRANE COMPONENT PILO"/>
    <property type="match status" value="1"/>
</dbReference>
<dbReference type="EMBL" id="VNIB01000005">
    <property type="protein sequence ID" value="TYO98738.1"/>
    <property type="molecule type" value="Genomic_DNA"/>
</dbReference>
<evidence type="ECO:0000313" key="3">
    <source>
        <dbReference type="Proteomes" id="UP000324159"/>
    </source>
</evidence>
<feature type="transmembrane region" description="Helical" evidence="1">
    <location>
        <begin position="16"/>
        <end position="36"/>
    </location>
</feature>
<organism evidence="2 3">
    <name type="scientific">Geothermobacter ehrlichii</name>
    <dbReference type="NCBI Taxonomy" id="213224"/>
    <lineage>
        <taxon>Bacteria</taxon>
        <taxon>Pseudomonadati</taxon>
        <taxon>Thermodesulfobacteriota</taxon>
        <taxon>Desulfuromonadia</taxon>
        <taxon>Desulfuromonadales</taxon>
        <taxon>Geothermobacteraceae</taxon>
        <taxon>Geothermobacter</taxon>
    </lineage>
</organism>
<reference evidence="2 3" key="1">
    <citation type="submission" date="2019-07" db="EMBL/GenBank/DDBJ databases">
        <title>Genomic Encyclopedia of Type Strains, Phase IV (KMG-IV): sequencing the most valuable type-strain genomes for metagenomic binning, comparative biology and taxonomic classification.</title>
        <authorList>
            <person name="Goeker M."/>
        </authorList>
    </citation>
    <scope>NUCLEOTIDE SEQUENCE [LARGE SCALE GENOMIC DNA]</scope>
    <source>
        <strain evidence="2 3">SS015</strain>
    </source>
</reference>
<evidence type="ECO:0000256" key="1">
    <source>
        <dbReference type="SAM" id="Phobius"/>
    </source>
</evidence>
<proteinExistence type="predicted"/>
<dbReference type="Gene3D" id="3.30.70.60">
    <property type="match status" value="1"/>
</dbReference>
<keyword evidence="1" id="KW-0812">Transmembrane</keyword>
<dbReference type="GO" id="GO:0043683">
    <property type="term" value="P:type IV pilus assembly"/>
    <property type="evidence" value="ECO:0007669"/>
    <property type="project" value="InterPro"/>
</dbReference>
<evidence type="ECO:0000313" key="2">
    <source>
        <dbReference type="EMBL" id="TYO98738.1"/>
    </source>
</evidence>
<dbReference type="OrthoDB" id="5402527at2"/>
<keyword evidence="1" id="KW-0472">Membrane</keyword>
<dbReference type="GO" id="GO:0043107">
    <property type="term" value="P:type IV pilus-dependent motility"/>
    <property type="evidence" value="ECO:0007669"/>
    <property type="project" value="InterPro"/>
</dbReference>
<dbReference type="AlphaFoldDB" id="A0A5D3WK59"/>
<sequence>MSPATFVSSLWRLNRWIPVLLALLLVADLGSYLYLARVINPGLYARERTFIELQQRARQARRTELAARNPRQVFRKGQKDLEQFLARVPGQDELSALVGDLFAMARKAGLDIKAVDYRPKPLPEQGLIEYALSFSVAGEYGQVKRFIYLIEKSERLVVVDQLNLDRGRKDEGTVRLSIRMTTYFRRGEA</sequence>
<dbReference type="InterPro" id="IPR007445">
    <property type="entry name" value="PilO"/>
</dbReference>
<keyword evidence="1" id="KW-1133">Transmembrane helix</keyword>
<dbReference type="RefSeq" id="WP_148895676.1">
    <property type="nucleotide sequence ID" value="NZ_VNIB01000005.1"/>
</dbReference>
<keyword evidence="3" id="KW-1185">Reference proteome</keyword>
<name>A0A5D3WK59_9BACT</name>
<comment type="caution">
    <text evidence="2">The sequence shown here is derived from an EMBL/GenBank/DDBJ whole genome shotgun (WGS) entry which is preliminary data.</text>
</comment>
<dbReference type="PANTHER" id="PTHR39555">
    <property type="entry name" value="FIMBRIAL ASSEMBLY PROTEIN PILO-LIKE PROTEIN-RELATED"/>
    <property type="match status" value="1"/>
</dbReference>
<protein>
    <submittedName>
        <fullName evidence="2">Type IV pilus assembly protein PilO</fullName>
    </submittedName>
</protein>
<dbReference type="Pfam" id="PF04350">
    <property type="entry name" value="PilO"/>
    <property type="match status" value="1"/>
</dbReference>
<dbReference type="Proteomes" id="UP000324159">
    <property type="component" value="Unassembled WGS sequence"/>
</dbReference>
<gene>
    <name evidence="2" type="ORF">EDC39_105107</name>
</gene>
<dbReference type="InterPro" id="IPR014717">
    <property type="entry name" value="Transl_elong_EF1B/ribsomal_bS6"/>
</dbReference>
<accession>A0A5D3WK59</accession>